<dbReference type="Proteomes" id="UP000384354">
    <property type="component" value="Unassembled WGS sequence"/>
</dbReference>
<proteinExistence type="predicted"/>
<feature type="region of interest" description="Disordered" evidence="1">
    <location>
        <begin position="1"/>
        <end position="20"/>
    </location>
</feature>
<dbReference type="SUPFAM" id="SSF48403">
    <property type="entry name" value="Ankyrin repeat"/>
    <property type="match status" value="1"/>
</dbReference>
<protein>
    <submittedName>
        <fullName evidence="2">Ankyrin</fullName>
    </submittedName>
</protein>
<accession>A0A5E4THY9</accession>
<sequence length="401" mass="43401">MPGPSSIPSPAASTADILSPAPPFSGNGAVRRIHHRDTASLATMTLSQLLAARRSRDYRTQDIWRALVDPQAYAGRELRLACESASPNGPLFLQMATLLTTPEEERTLDRLIDVGIFLVPARARQLRADDAALLRSDEGLKLWLQYAASPTCYLSVFDGSDVFGEATTKSRARIDKILRVLVAVGRDKTDATPANPTATAPRNPLAHLCSQTAPQWLRRLLQLGACPEQMNDQGMPLTVVAMRAQALRLYTADHDPLDPHDSLHQLAQLLRRQGADLAQSNRDGMPGPALLTLHGLCGAAEALLAAGADPNAPDRNGNTLMHHLAYIVRLQDDAVKIDCACLARHALVVASGYGGDMTRANHAGQTPRSWIPEPLSAAPQIGDQHLDTVRTTARRRIRALI</sequence>
<gene>
    <name evidence="2" type="ORF">PCE31106_01446</name>
</gene>
<organism evidence="2 3">
    <name type="scientific">Pandoraea cepalis</name>
    <dbReference type="NCBI Taxonomy" id="2508294"/>
    <lineage>
        <taxon>Bacteria</taxon>
        <taxon>Pseudomonadati</taxon>
        <taxon>Pseudomonadota</taxon>
        <taxon>Betaproteobacteria</taxon>
        <taxon>Burkholderiales</taxon>
        <taxon>Burkholderiaceae</taxon>
        <taxon>Pandoraea</taxon>
    </lineage>
</organism>
<evidence type="ECO:0000313" key="2">
    <source>
        <dbReference type="EMBL" id="VVD87590.1"/>
    </source>
</evidence>
<name>A0A5E4THY9_9BURK</name>
<reference evidence="2 3" key="1">
    <citation type="submission" date="2019-08" db="EMBL/GenBank/DDBJ databases">
        <authorList>
            <person name="Peeters C."/>
        </authorList>
    </citation>
    <scope>NUCLEOTIDE SEQUENCE [LARGE SCALE GENOMIC DNA]</scope>
    <source>
        <strain evidence="2 3">LMG 31106</strain>
    </source>
</reference>
<dbReference type="AlphaFoldDB" id="A0A5E4THY9"/>
<dbReference type="Gene3D" id="1.25.40.20">
    <property type="entry name" value="Ankyrin repeat-containing domain"/>
    <property type="match status" value="1"/>
</dbReference>
<dbReference type="InterPro" id="IPR036770">
    <property type="entry name" value="Ankyrin_rpt-contain_sf"/>
</dbReference>
<dbReference type="EMBL" id="CABPSL010000003">
    <property type="protein sequence ID" value="VVD87590.1"/>
    <property type="molecule type" value="Genomic_DNA"/>
</dbReference>
<evidence type="ECO:0000313" key="3">
    <source>
        <dbReference type="Proteomes" id="UP000384354"/>
    </source>
</evidence>
<evidence type="ECO:0000256" key="1">
    <source>
        <dbReference type="SAM" id="MobiDB-lite"/>
    </source>
</evidence>